<evidence type="ECO:0000256" key="5">
    <source>
        <dbReference type="ARBA" id="ARBA00023128"/>
    </source>
</evidence>
<feature type="repeat" description="PPR" evidence="6">
    <location>
        <begin position="403"/>
        <end position="437"/>
    </location>
</feature>
<evidence type="ECO:0000313" key="8">
    <source>
        <dbReference type="EMBL" id="VFQ63993.1"/>
    </source>
</evidence>
<keyword evidence="4" id="KW-0809">Transit peptide</keyword>
<evidence type="ECO:0000256" key="3">
    <source>
        <dbReference type="ARBA" id="ARBA00022737"/>
    </source>
</evidence>
<dbReference type="PANTHER" id="PTHR47926:SF388">
    <property type="entry name" value="DYW DOMAIN-CONTAINING PROTEIN"/>
    <property type="match status" value="1"/>
</dbReference>
<sequence length="701" mass="77937">MYRNQVTRLSIINLRIVTKVCRASSISWDSAKPSRTFLSNLGTATEKSDFFIDSDGFGRENDGQTPSNWNFQKTPDRFHNANVNATGQTGTFSSGCVENENRDEFKQSPVGQMELACTQQQEQRFTVHGHNANVNLRPHQGVGNYHIASHPTFNINPTSGVSNRSSGIVVGHNGTVNEGFEHNLGCYSDGNDRPYHSVGNYHFAGQPNVPTHQTNDALNRSHRAGTHFDGLDCQPNVPMHHTSAALNGLHRPGNCFAGNSERYQQDASGTNYLNVGNTGWNPNYLQNATGDPQIHRDEDDGSIKGTIEELDHFCKEGKIEEAIKVLGLLEQHSVSVDLSRYLSLMMLCAENKALEEAKSVHMHLARSGINFGVKTYNKVIELYGKCGSMDDAIAVFSQMPRRNITSWDLMITWYGRNGQGEDAIEMFTQFKESGLKPDGKIFLGVLSACGETGDIIEGMLHFDAMSKDYGIVPSMDHYVSAVKMMGSAGYLDEALEFIERMPTEADVEVWKTLMIFCRIHGYSELGDRCTEIVEILDSSCLDKQSKAGLIPITASDIAKAKRVQKSASQSLLEARSRVHEYRAGDRSCPDHEKLYALLRGLKQQMKEAGYIAEVKFVLHDIDPEGKEEAIMAHSEKLAVARGLISSAARTSIRIIKNLRICGDCHSAMKIISKLVGRELVIRDAKRFHHFRDGLCSCNDYW</sequence>
<evidence type="ECO:0000256" key="4">
    <source>
        <dbReference type="ARBA" id="ARBA00022946"/>
    </source>
</evidence>
<evidence type="ECO:0000313" key="9">
    <source>
        <dbReference type="Proteomes" id="UP000595140"/>
    </source>
</evidence>
<feature type="domain" description="DYW" evidence="7">
    <location>
        <begin position="609"/>
        <end position="701"/>
    </location>
</feature>
<dbReference type="Gene3D" id="1.25.40.10">
    <property type="entry name" value="Tetratricopeptide repeat domain"/>
    <property type="match status" value="1"/>
</dbReference>
<organism evidence="8 9">
    <name type="scientific">Cuscuta campestris</name>
    <dbReference type="NCBI Taxonomy" id="132261"/>
    <lineage>
        <taxon>Eukaryota</taxon>
        <taxon>Viridiplantae</taxon>
        <taxon>Streptophyta</taxon>
        <taxon>Embryophyta</taxon>
        <taxon>Tracheophyta</taxon>
        <taxon>Spermatophyta</taxon>
        <taxon>Magnoliopsida</taxon>
        <taxon>eudicotyledons</taxon>
        <taxon>Gunneridae</taxon>
        <taxon>Pentapetalae</taxon>
        <taxon>asterids</taxon>
        <taxon>lamiids</taxon>
        <taxon>Solanales</taxon>
        <taxon>Convolvulaceae</taxon>
        <taxon>Cuscuteae</taxon>
        <taxon>Cuscuta</taxon>
        <taxon>Cuscuta subgen. Grammica</taxon>
        <taxon>Cuscuta sect. Cleistogrammica</taxon>
    </lineage>
</organism>
<dbReference type="InterPro" id="IPR002885">
    <property type="entry name" value="PPR_rpt"/>
</dbReference>
<dbReference type="Pfam" id="PF01535">
    <property type="entry name" value="PPR"/>
    <property type="match status" value="4"/>
</dbReference>
<dbReference type="InterPro" id="IPR032867">
    <property type="entry name" value="DYW_dom"/>
</dbReference>
<name>A0A484KDV1_9ASTE</name>
<dbReference type="EMBL" id="OOIL02000368">
    <property type="protein sequence ID" value="VFQ63993.1"/>
    <property type="molecule type" value="Genomic_DNA"/>
</dbReference>
<dbReference type="GO" id="GO:0005739">
    <property type="term" value="C:mitochondrion"/>
    <property type="evidence" value="ECO:0007669"/>
    <property type="project" value="UniProtKB-SubCell"/>
</dbReference>
<comment type="similarity">
    <text evidence="2">Belongs to the PPR family. PCMP-H subfamily.</text>
</comment>
<accession>A0A484KDV1</accession>
<dbReference type="InterPro" id="IPR046960">
    <property type="entry name" value="PPR_At4g14850-like_plant"/>
</dbReference>
<keyword evidence="5" id="KW-0496">Mitochondrion</keyword>
<gene>
    <name evidence="8" type="ORF">CCAM_LOCUS5769</name>
</gene>
<dbReference type="Proteomes" id="UP000595140">
    <property type="component" value="Unassembled WGS sequence"/>
</dbReference>
<comment type="subcellular location">
    <subcellularLocation>
        <location evidence="1">Mitochondrion</location>
    </subcellularLocation>
</comment>
<dbReference type="AlphaFoldDB" id="A0A484KDV1"/>
<feature type="repeat" description="PPR" evidence="6">
    <location>
        <begin position="372"/>
        <end position="402"/>
    </location>
</feature>
<evidence type="ECO:0000259" key="7">
    <source>
        <dbReference type="Pfam" id="PF14432"/>
    </source>
</evidence>
<proteinExistence type="inferred from homology"/>
<dbReference type="NCBIfam" id="TIGR00756">
    <property type="entry name" value="PPR"/>
    <property type="match status" value="2"/>
</dbReference>
<evidence type="ECO:0000256" key="2">
    <source>
        <dbReference type="ARBA" id="ARBA00006643"/>
    </source>
</evidence>
<reference evidence="8 9" key="1">
    <citation type="submission" date="2018-04" db="EMBL/GenBank/DDBJ databases">
        <authorList>
            <person name="Vogel A."/>
        </authorList>
    </citation>
    <scope>NUCLEOTIDE SEQUENCE [LARGE SCALE GENOMIC DNA]</scope>
</reference>
<dbReference type="InterPro" id="IPR011990">
    <property type="entry name" value="TPR-like_helical_dom_sf"/>
</dbReference>
<dbReference type="PROSITE" id="PS51375">
    <property type="entry name" value="PPR"/>
    <property type="match status" value="2"/>
</dbReference>
<dbReference type="FunFam" id="1.25.40.10:FF:000503">
    <property type="entry name" value="Pentatricopeptide repeat-containing protein, mitochondrial"/>
    <property type="match status" value="1"/>
</dbReference>
<evidence type="ECO:0000256" key="1">
    <source>
        <dbReference type="ARBA" id="ARBA00004173"/>
    </source>
</evidence>
<dbReference type="OrthoDB" id="1932290at2759"/>
<dbReference type="PANTHER" id="PTHR47926">
    <property type="entry name" value="PENTATRICOPEPTIDE REPEAT-CONTAINING PROTEIN"/>
    <property type="match status" value="1"/>
</dbReference>
<dbReference type="Pfam" id="PF14432">
    <property type="entry name" value="DYW_deaminase"/>
    <property type="match status" value="1"/>
</dbReference>
<dbReference type="GO" id="GO:0008270">
    <property type="term" value="F:zinc ion binding"/>
    <property type="evidence" value="ECO:0007669"/>
    <property type="project" value="InterPro"/>
</dbReference>
<dbReference type="GO" id="GO:0009451">
    <property type="term" value="P:RNA modification"/>
    <property type="evidence" value="ECO:0007669"/>
    <property type="project" value="InterPro"/>
</dbReference>
<protein>
    <recommendedName>
        <fullName evidence="7">DYW domain-containing protein</fullName>
    </recommendedName>
</protein>
<keyword evidence="3" id="KW-0677">Repeat</keyword>
<dbReference type="GO" id="GO:0003723">
    <property type="term" value="F:RNA binding"/>
    <property type="evidence" value="ECO:0007669"/>
    <property type="project" value="InterPro"/>
</dbReference>
<evidence type="ECO:0000256" key="6">
    <source>
        <dbReference type="PROSITE-ProRule" id="PRU00708"/>
    </source>
</evidence>
<keyword evidence="9" id="KW-1185">Reference proteome</keyword>